<reference evidence="1 2" key="1">
    <citation type="submission" date="2016-01" db="EMBL/GenBank/DDBJ databases">
        <title>Complete genome and mega plasmid sequence of Sphingomonas panacis DCY99 elicits systemic resistance in rice to Xanthomonas oryzae.</title>
        <authorList>
            <person name="Kim Y.J."/>
            <person name="Yang D.C."/>
            <person name="Sing P."/>
        </authorList>
    </citation>
    <scope>NUCLEOTIDE SEQUENCE [LARGE SCALE GENOMIC DNA]</scope>
    <source>
        <strain evidence="1 2">DCY99</strain>
    </source>
</reference>
<sequence>MPSLYSVSVPIFVRGLKNLDHLLAKAIDCGIDAQSLAEARLIEDMQPLTRQVQIACDTAKFAAMRVGNAPALPMADDETTLAELRARIAKTVAYLESVDPAGFDGREDAEVILKLPKTELTFTGASYITDFALPNFFFHVTTAYALLRMKGVGIGKMDYLAGGVGVA</sequence>
<dbReference type="OrthoDB" id="338237at2"/>
<protein>
    <recommendedName>
        <fullName evidence="3">DUF1993 domain-containing protein</fullName>
    </recommendedName>
</protein>
<evidence type="ECO:0000313" key="2">
    <source>
        <dbReference type="Proteomes" id="UP000094256"/>
    </source>
</evidence>
<gene>
    <name evidence="1" type="ORF">AWL63_01945</name>
</gene>
<proteinExistence type="predicted"/>
<keyword evidence="2" id="KW-1185">Reference proteome</keyword>
<dbReference type="AlphaFoldDB" id="A0A1B3Z673"/>
<dbReference type="InterPro" id="IPR034660">
    <property type="entry name" value="DinB/YfiT-like"/>
</dbReference>
<evidence type="ECO:0000313" key="1">
    <source>
        <dbReference type="EMBL" id="AOH82923.1"/>
    </source>
</evidence>
<dbReference type="Pfam" id="PF09351">
    <property type="entry name" value="DUF1993"/>
    <property type="match status" value="1"/>
</dbReference>
<dbReference type="Gene3D" id="1.20.120.450">
    <property type="entry name" value="dinb family like domain"/>
    <property type="match status" value="1"/>
</dbReference>
<dbReference type="KEGG" id="span:AWL63_01945"/>
<evidence type="ECO:0008006" key="3">
    <source>
        <dbReference type="Google" id="ProtNLM"/>
    </source>
</evidence>
<dbReference type="PANTHER" id="PTHR36922">
    <property type="entry name" value="BLL2446 PROTEIN"/>
    <property type="match status" value="1"/>
</dbReference>
<dbReference type="EMBL" id="CP014168">
    <property type="protein sequence ID" value="AOH82923.1"/>
    <property type="molecule type" value="Genomic_DNA"/>
</dbReference>
<dbReference type="STRING" id="1560345.AWL63_01945"/>
<organism evidence="1 2">
    <name type="scientific">Sphingomonas panacis</name>
    <dbReference type="NCBI Taxonomy" id="1560345"/>
    <lineage>
        <taxon>Bacteria</taxon>
        <taxon>Pseudomonadati</taxon>
        <taxon>Pseudomonadota</taxon>
        <taxon>Alphaproteobacteria</taxon>
        <taxon>Sphingomonadales</taxon>
        <taxon>Sphingomonadaceae</taxon>
        <taxon>Sphingomonas</taxon>
    </lineage>
</organism>
<accession>A0A1B3Z673</accession>
<name>A0A1B3Z673_9SPHN</name>
<dbReference type="InterPro" id="IPR018531">
    <property type="entry name" value="DUF1993"/>
</dbReference>
<dbReference type="RefSeq" id="WP_069203507.1">
    <property type="nucleotide sequence ID" value="NZ_CP014168.1"/>
</dbReference>
<dbReference type="Proteomes" id="UP000094256">
    <property type="component" value="Chromosome"/>
</dbReference>
<dbReference type="PANTHER" id="PTHR36922:SF1">
    <property type="entry name" value="DUF1993 DOMAIN-CONTAINING PROTEIN"/>
    <property type="match status" value="1"/>
</dbReference>
<dbReference type="SUPFAM" id="SSF109854">
    <property type="entry name" value="DinB/YfiT-like putative metalloenzymes"/>
    <property type="match status" value="1"/>
</dbReference>